<evidence type="ECO:0000313" key="3">
    <source>
        <dbReference type="EMBL" id="GGH07921.1"/>
    </source>
</evidence>
<keyword evidence="4" id="KW-1185">Reference proteome</keyword>
<accession>A0ABQ1Y0J8</accession>
<sequence>MKSLLSLAFIILVPSAFAAVPPVHGQANFEGHVGPDPLTGSLSAEWHLSFIAGEDNTDSVGFLLAHGLDVSSVSGAHVRSHSVSADDSSPFANHQIDLTGIEPGDTVELAFSYAGTPHLDDSGMAQVSPEWIELMLDAYWFPVSASFDQMMTGTLSVELGGNWTVIAGPPAVYEEGIHIIEFTRPHIDVNFAAAPAITRLERDAFSVFHTGAPEAQLALIDTAASDCATYLNARYGQEDGLENVRIVIAPRDEAGYYRPNFISLDAAGFDDLLDAHGLLCHEMAHHWAVTANFNSPHHWMSEAFAEYVTARFVREHHGQEAYDAMVSMFDAAGRDAGPVWSPEMDSRPSHRLMYRKAPYLLSELEAQIGEVRFDAFIHRYMTERWATTEELLAALEAVAGSQAAEAFASALAR</sequence>
<dbReference type="InterPro" id="IPR014782">
    <property type="entry name" value="Peptidase_M1_dom"/>
</dbReference>
<evidence type="ECO:0000256" key="1">
    <source>
        <dbReference type="SAM" id="SignalP"/>
    </source>
</evidence>
<organism evidence="3 4">
    <name type="scientific">Glycocaulis albus</name>
    <dbReference type="NCBI Taxonomy" id="1382801"/>
    <lineage>
        <taxon>Bacteria</taxon>
        <taxon>Pseudomonadati</taxon>
        <taxon>Pseudomonadota</taxon>
        <taxon>Alphaproteobacteria</taxon>
        <taxon>Maricaulales</taxon>
        <taxon>Maricaulaceae</taxon>
        <taxon>Glycocaulis</taxon>
    </lineage>
</organism>
<name>A0ABQ1Y0J8_9PROT</name>
<feature type="signal peptide" evidence="1">
    <location>
        <begin position="1"/>
        <end position="18"/>
    </location>
</feature>
<evidence type="ECO:0000259" key="2">
    <source>
        <dbReference type="Pfam" id="PF01433"/>
    </source>
</evidence>
<dbReference type="Proteomes" id="UP000648722">
    <property type="component" value="Unassembled WGS sequence"/>
</dbReference>
<dbReference type="InterPro" id="IPR027268">
    <property type="entry name" value="Peptidase_M4/M1_CTD_sf"/>
</dbReference>
<feature type="domain" description="Peptidase M1 membrane alanine aminopeptidase" evidence="2">
    <location>
        <begin position="264"/>
        <end position="401"/>
    </location>
</feature>
<protein>
    <recommendedName>
        <fullName evidence="2">Peptidase M1 membrane alanine aminopeptidase domain-containing protein</fullName>
    </recommendedName>
</protein>
<evidence type="ECO:0000313" key="4">
    <source>
        <dbReference type="Proteomes" id="UP000648722"/>
    </source>
</evidence>
<dbReference type="SUPFAM" id="SSF55486">
    <property type="entry name" value="Metalloproteases ('zincins'), catalytic domain"/>
    <property type="match status" value="1"/>
</dbReference>
<gene>
    <name evidence="3" type="ORF">GCM10007420_25910</name>
</gene>
<proteinExistence type="predicted"/>
<dbReference type="Pfam" id="PF01433">
    <property type="entry name" value="Peptidase_M1"/>
    <property type="match status" value="1"/>
</dbReference>
<comment type="caution">
    <text evidence="3">The sequence shown here is derived from an EMBL/GenBank/DDBJ whole genome shotgun (WGS) entry which is preliminary data.</text>
</comment>
<keyword evidence="1" id="KW-0732">Signal</keyword>
<dbReference type="RefSeq" id="WP_188453013.1">
    <property type="nucleotide sequence ID" value="NZ_BMFS01000015.1"/>
</dbReference>
<dbReference type="EMBL" id="BMFS01000015">
    <property type="protein sequence ID" value="GGH07921.1"/>
    <property type="molecule type" value="Genomic_DNA"/>
</dbReference>
<feature type="chain" id="PRO_5047399638" description="Peptidase M1 membrane alanine aminopeptidase domain-containing protein" evidence="1">
    <location>
        <begin position="19"/>
        <end position="413"/>
    </location>
</feature>
<dbReference type="Gene3D" id="1.10.390.10">
    <property type="entry name" value="Neutral Protease Domain 2"/>
    <property type="match status" value="1"/>
</dbReference>
<reference evidence="4" key="1">
    <citation type="journal article" date="2019" name="Int. J. Syst. Evol. Microbiol.">
        <title>The Global Catalogue of Microorganisms (GCM) 10K type strain sequencing project: providing services to taxonomists for standard genome sequencing and annotation.</title>
        <authorList>
            <consortium name="The Broad Institute Genomics Platform"/>
            <consortium name="The Broad Institute Genome Sequencing Center for Infectious Disease"/>
            <person name="Wu L."/>
            <person name="Ma J."/>
        </authorList>
    </citation>
    <scope>NUCLEOTIDE SEQUENCE [LARGE SCALE GENOMIC DNA]</scope>
    <source>
        <strain evidence="4">CGMCC 1.12766</strain>
    </source>
</reference>